<keyword evidence="2" id="KW-1185">Reference proteome</keyword>
<dbReference type="EMBL" id="FXTQ01000004">
    <property type="protein sequence ID" value="SMO81081.1"/>
    <property type="molecule type" value="Genomic_DNA"/>
</dbReference>
<evidence type="ECO:0000313" key="1">
    <source>
        <dbReference type="EMBL" id="SMO81081.1"/>
    </source>
</evidence>
<name>A0A521EC83_9FLAO</name>
<dbReference type="AlphaFoldDB" id="A0A521EC83"/>
<accession>A0A521EC83</accession>
<dbReference type="RefSeq" id="WP_239457894.1">
    <property type="nucleotide sequence ID" value="NZ_CP043612.1"/>
</dbReference>
<gene>
    <name evidence="1" type="ORF">SAMN06265220_10448</name>
</gene>
<sequence length="84" mass="9029">MKKPLALFYIPLLALMTGCNGQVKKEEKEALAKQPGNVVKTAIGDITLPAPYAIESKSNVTKVTVLPMGNFEAPNSNSKKILNT</sequence>
<organism evidence="1 2">
    <name type="scientific">Flavobacterium nitrogenifigens</name>
    <dbReference type="NCBI Taxonomy" id="1617283"/>
    <lineage>
        <taxon>Bacteria</taxon>
        <taxon>Pseudomonadati</taxon>
        <taxon>Bacteroidota</taxon>
        <taxon>Flavobacteriia</taxon>
        <taxon>Flavobacteriales</taxon>
        <taxon>Flavobacteriaceae</taxon>
        <taxon>Flavobacterium</taxon>
    </lineage>
</organism>
<proteinExistence type="predicted"/>
<evidence type="ECO:0000313" key="2">
    <source>
        <dbReference type="Proteomes" id="UP000319267"/>
    </source>
</evidence>
<reference evidence="1 2" key="1">
    <citation type="submission" date="2017-05" db="EMBL/GenBank/DDBJ databases">
        <authorList>
            <person name="Varghese N."/>
            <person name="Submissions S."/>
        </authorList>
    </citation>
    <scope>NUCLEOTIDE SEQUENCE [LARGE SCALE GENOMIC DNA]</scope>
    <source>
        <strain evidence="1 2">DSM 29982</strain>
    </source>
</reference>
<dbReference type="Proteomes" id="UP000319267">
    <property type="component" value="Unassembled WGS sequence"/>
</dbReference>
<dbReference type="PROSITE" id="PS51257">
    <property type="entry name" value="PROKAR_LIPOPROTEIN"/>
    <property type="match status" value="1"/>
</dbReference>
<protein>
    <submittedName>
        <fullName evidence="1">Uncharacterized protein</fullName>
    </submittedName>
</protein>